<protein>
    <submittedName>
        <fullName evidence="1">Uncharacterized protein</fullName>
    </submittedName>
</protein>
<organism evidence="1 2">
    <name type="scientific">Podospora appendiculata</name>
    <dbReference type="NCBI Taxonomy" id="314037"/>
    <lineage>
        <taxon>Eukaryota</taxon>
        <taxon>Fungi</taxon>
        <taxon>Dikarya</taxon>
        <taxon>Ascomycota</taxon>
        <taxon>Pezizomycotina</taxon>
        <taxon>Sordariomycetes</taxon>
        <taxon>Sordariomycetidae</taxon>
        <taxon>Sordariales</taxon>
        <taxon>Podosporaceae</taxon>
        <taxon>Podospora</taxon>
    </lineage>
</organism>
<comment type="caution">
    <text evidence="1">The sequence shown here is derived from an EMBL/GenBank/DDBJ whole genome shotgun (WGS) entry which is preliminary data.</text>
</comment>
<reference evidence="1" key="1">
    <citation type="journal article" date="2023" name="Mol. Phylogenet. Evol.">
        <title>Genome-scale phylogeny and comparative genomics of the fungal order Sordariales.</title>
        <authorList>
            <person name="Hensen N."/>
            <person name="Bonometti L."/>
            <person name="Westerberg I."/>
            <person name="Brannstrom I.O."/>
            <person name="Guillou S."/>
            <person name="Cros-Aarteil S."/>
            <person name="Calhoun S."/>
            <person name="Haridas S."/>
            <person name="Kuo A."/>
            <person name="Mondo S."/>
            <person name="Pangilinan J."/>
            <person name="Riley R."/>
            <person name="LaButti K."/>
            <person name="Andreopoulos B."/>
            <person name="Lipzen A."/>
            <person name="Chen C."/>
            <person name="Yan M."/>
            <person name="Daum C."/>
            <person name="Ng V."/>
            <person name="Clum A."/>
            <person name="Steindorff A."/>
            <person name="Ohm R.A."/>
            <person name="Martin F."/>
            <person name="Silar P."/>
            <person name="Natvig D.O."/>
            <person name="Lalanne C."/>
            <person name="Gautier V."/>
            <person name="Ament-Velasquez S.L."/>
            <person name="Kruys A."/>
            <person name="Hutchinson M.I."/>
            <person name="Powell A.J."/>
            <person name="Barry K."/>
            <person name="Miller A.N."/>
            <person name="Grigoriev I.V."/>
            <person name="Debuchy R."/>
            <person name="Gladieux P."/>
            <person name="Hiltunen Thoren M."/>
            <person name="Johannesson H."/>
        </authorList>
    </citation>
    <scope>NUCLEOTIDE SEQUENCE</scope>
    <source>
        <strain evidence="1">CBS 314.62</strain>
    </source>
</reference>
<accession>A0AAE0X7F6</accession>
<dbReference type="AlphaFoldDB" id="A0AAE0X7F6"/>
<dbReference type="Proteomes" id="UP001270362">
    <property type="component" value="Unassembled WGS sequence"/>
</dbReference>
<keyword evidence="2" id="KW-1185">Reference proteome</keyword>
<proteinExistence type="predicted"/>
<evidence type="ECO:0000313" key="2">
    <source>
        <dbReference type="Proteomes" id="UP001270362"/>
    </source>
</evidence>
<sequence length="235" mass="26283">MSPCTHWHAYSRFFLTTDVGIHFSGPVVVGFGFILTQEIEKLVFGLMFPFPQFLPSAVDDHLHAKPTSSDQSALYNLKYCSINLTMADSSADQLRNVDRMEKGTPQVPPVPAAAAAAAAAAQPSQPSKLSPAERDRLLAELDAAFEAELSDIYQEAVAQKAASDARIREPCQCEHFRARLHVSSQVLRLPEVRNTYHLFRWPRLAWERYKAMIAEKNTECWTTKCVSVTRHLPPG</sequence>
<name>A0AAE0X7F6_9PEZI</name>
<gene>
    <name evidence="1" type="ORF">B0T22DRAFT_443275</name>
</gene>
<reference evidence="1" key="2">
    <citation type="submission" date="2023-06" db="EMBL/GenBank/DDBJ databases">
        <authorList>
            <consortium name="Lawrence Berkeley National Laboratory"/>
            <person name="Haridas S."/>
            <person name="Hensen N."/>
            <person name="Bonometti L."/>
            <person name="Westerberg I."/>
            <person name="Brannstrom I.O."/>
            <person name="Guillou S."/>
            <person name="Cros-Aarteil S."/>
            <person name="Calhoun S."/>
            <person name="Kuo A."/>
            <person name="Mondo S."/>
            <person name="Pangilinan J."/>
            <person name="Riley R."/>
            <person name="Labutti K."/>
            <person name="Andreopoulos B."/>
            <person name="Lipzen A."/>
            <person name="Chen C."/>
            <person name="Yanf M."/>
            <person name="Daum C."/>
            <person name="Ng V."/>
            <person name="Clum A."/>
            <person name="Steindorff A."/>
            <person name="Ohm R."/>
            <person name="Martin F."/>
            <person name="Silar P."/>
            <person name="Natvig D."/>
            <person name="Lalanne C."/>
            <person name="Gautier V."/>
            <person name="Ament-Velasquez S.L."/>
            <person name="Kruys A."/>
            <person name="Hutchinson M.I."/>
            <person name="Powell A.J."/>
            <person name="Barry K."/>
            <person name="Miller A.N."/>
            <person name="Grigoriev I.V."/>
            <person name="Debuchy R."/>
            <person name="Gladieux P."/>
            <person name="Thoren M.H."/>
            <person name="Johannesson H."/>
        </authorList>
    </citation>
    <scope>NUCLEOTIDE SEQUENCE</scope>
    <source>
        <strain evidence="1">CBS 314.62</strain>
    </source>
</reference>
<dbReference type="EMBL" id="JAULSO010000003">
    <property type="protein sequence ID" value="KAK3686190.1"/>
    <property type="molecule type" value="Genomic_DNA"/>
</dbReference>
<evidence type="ECO:0000313" key="1">
    <source>
        <dbReference type="EMBL" id="KAK3686190.1"/>
    </source>
</evidence>